<gene>
    <name evidence="2" type="ORF">MPEBLZ_00471</name>
</gene>
<reference evidence="2 3" key="1">
    <citation type="submission" date="2015-09" db="EMBL/GenBank/DDBJ databases">
        <title>A metagenomics-based metabolic model of nitrate-dependent anaerobic oxidation of methane by Methanoperedens-like archaea.</title>
        <authorList>
            <person name="Arshad A."/>
            <person name="Speth D.R."/>
            <person name="De Graaf R.M."/>
            <person name="Op Den Camp H.J."/>
            <person name="Jetten M.S."/>
            <person name="Welte C.U."/>
        </authorList>
    </citation>
    <scope>NUCLEOTIDE SEQUENCE [LARGE SCALE GENOMIC DNA]</scope>
</reference>
<dbReference type="PATRIC" id="fig|1719120.3.peg.509"/>
<dbReference type="Gene3D" id="1.10.599.10">
    <property type="entry name" value="Aldehyde Ferredoxin Oxidoreductase Protein, subunit A, domain 3"/>
    <property type="match status" value="1"/>
</dbReference>
<name>A0A0P8A9G7_9EURY</name>
<dbReference type="InterPro" id="IPR036021">
    <property type="entry name" value="Tungsten_al_ferr_oxy-like_C"/>
</dbReference>
<dbReference type="PANTHER" id="PTHR30038">
    <property type="entry name" value="ALDEHYDE FERREDOXIN OXIDOREDUCTASE"/>
    <property type="match status" value="1"/>
</dbReference>
<dbReference type="InterPro" id="IPR013985">
    <property type="entry name" value="Ald_Fedxn_OxRdtase_dom3"/>
</dbReference>
<proteinExistence type="predicted"/>
<dbReference type="EMBL" id="LKCM01000040">
    <property type="protein sequence ID" value="KPQ44933.1"/>
    <property type="molecule type" value="Genomic_DNA"/>
</dbReference>
<evidence type="ECO:0000313" key="3">
    <source>
        <dbReference type="Proteomes" id="UP000050360"/>
    </source>
</evidence>
<feature type="domain" description="Aldehyde ferredoxin oxidoreductase C-terminal" evidence="1">
    <location>
        <begin position="2"/>
        <end position="198"/>
    </location>
</feature>
<dbReference type="AlphaFoldDB" id="A0A0P8A9G7"/>
<evidence type="ECO:0000313" key="2">
    <source>
        <dbReference type="EMBL" id="KPQ44933.1"/>
    </source>
</evidence>
<sequence length="199" mass="22093">MGKELGNGSKALSNSRGKDVSMQCKGLELPGYDPRGLMGMALAYATSNRGGCHMRAYMAGPEVLGKPKKVDRLTFSGKAQLVKIEQDETASIDSLVLCKFASFSVPKEIFAELLSAATGVDYSIEEYLKCGERVWNLERLFNNKAGFSRKDDTLPERFFENGGIDRNEFDKSLDEYCLQRGWDESGAPTERKLRELGII</sequence>
<dbReference type="InterPro" id="IPR001203">
    <property type="entry name" value="OxRdtase_Ald_Fedxn_C"/>
</dbReference>
<accession>A0A0P8A9G7</accession>
<comment type="caution">
    <text evidence="2">The sequence shown here is derived from an EMBL/GenBank/DDBJ whole genome shotgun (WGS) entry which is preliminary data.</text>
</comment>
<dbReference type="InterPro" id="IPR051919">
    <property type="entry name" value="W-dependent_AOR"/>
</dbReference>
<dbReference type="Proteomes" id="UP000050360">
    <property type="component" value="Unassembled WGS sequence"/>
</dbReference>
<evidence type="ECO:0000259" key="1">
    <source>
        <dbReference type="Pfam" id="PF01314"/>
    </source>
</evidence>
<protein>
    <submittedName>
        <fullName evidence="2">Aldehyde ferredoxin oxidoreductase</fullName>
    </submittedName>
</protein>
<dbReference type="GO" id="GO:0009055">
    <property type="term" value="F:electron transfer activity"/>
    <property type="evidence" value="ECO:0007669"/>
    <property type="project" value="InterPro"/>
</dbReference>
<dbReference type="GO" id="GO:0051536">
    <property type="term" value="F:iron-sulfur cluster binding"/>
    <property type="evidence" value="ECO:0007669"/>
    <property type="project" value="InterPro"/>
</dbReference>
<dbReference type="Pfam" id="PF01314">
    <property type="entry name" value="AFOR_C"/>
    <property type="match status" value="1"/>
</dbReference>
<dbReference type="GO" id="GO:0016625">
    <property type="term" value="F:oxidoreductase activity, acting on the aldehyde or oxo group of donors, iron-sulfur protein as acceptor"/>
    <property type="evidence" value="ECO:0007669"/>
    <property type="project" value="InterPro"/>
</dbReference>
<dbReference type="PANTHER" id="PTHR30038:SF0">
    <property type="entry name" value="TUNGSTEN-CONTAINING ALDEHYDE FERREDOXIN OXIDOREDUCTASE"/>
    <property type="match status" value="1"/>
</dbReference>
<organism evidence="2 3">
    <name type="scientific">Candidatus Methanoperedens nitratireducens</name>
    <dbReference type="NCBI Taxonomy" id="1392998"/>
    <lineage>
        <taxon>Archaea</taxon>
        <taxon>Methanobacteriati</taxon>
        <taxon>Methanobacteriota</taxon>
        <taxon>Stenosarchaea group</taxon>
        <taxon>Methanomicrobia</taxon>
        <taxon>Methanosarcinales</taxon>
        <taxon>ANME-2 cluster</taxon>
        <taxon>Candidatus Methanoperedentaceae</taxon>
        <taxon>Candidatus Methanoperedens</taxon>
    </lineage>
</organism>
<dbReference type="SUPFAM" id="SSF48310">
    <property type="entry name" value="Aldehyde ferredoxin oxidoreductase, C-terminal domains"/>
    <property type="match status" value="1"/>
</dbReference>